<dbReference type="InterPro" id="IPR010607">
    <property type="entry name" value="DUF1194"/>
</dbReference>
<feature type="domain" description="VWFA" evidence="1">
    <location>
        <begin position="21"/>
        <end position="219"/>
    </location>
</feature>
<accession>A0ABV3RLW8</accession>
<dbReference type="Pfam" id="PF06707">
    <property type="entry name" value="DUF1194"/>
    <property type="match status" value="1"/>
</dbReference>
<gene>
    <name evidence="2" type="ORF">AB2B41_10085</name>
</gene>
<keyword evidence="3" id="KW-1185">Reference proteome</keyword>
<dbReference type="CDD" id="cd00198">
    <property type="entry name" value="vWFA"/>
    <property type="match status" value="1"/>
</dbReference>
<name>A0ABV3RLW8_9RHOB</name>
<comment type="caution">
    <text evidence="2">The sequence shown here is derived from an EMBL/GenBank/DDBJ whole genome shotgun (WGS) entry which is preliminary data.</text>
</comment>
<evidence type="ECO:0000259" key="1">
    <source>
        <dbReference type="PROSITE" id="PS50234"/>
    </source>
</evidence>
<dbReference type="Proteomes" id="UP001556098">
    <property type="component" value="Unassembled WGS sequence"/>
</dbReference>
<dbReference type="RefSeq" id="WP_367877655.1">
    <property type="nucleotide sequence ID" value="NZ_JBFNXX010000006.1"/>
</dbReference>
<proteinExistence type="predicted"/>
<reference evidence="2 3" key="1">
    <citation type="submission" date="2024-07" db="EMBL/GenBank/DDBJ databases">
        <title>Marimonas sp.nov., isolated from tidal-flat sediment.</title>
        <authorList>
            <person name="Jayan J.N."/>
            <person name="Lee S.S."/>
        </authorList>
    </citation>
    <scope>NUCLEOTIDE SEQUENCE [LARGE SCALE GENOMIC DNA]</scope>
    <source>
        <strain evidence="2 3">MJW-29</strain>
    </source>
</reference>
<dbReference type="Gene3D" id="3.40.50.410">
    <property type="entry name" value="von Willebrand factor, type A domain"/>
    <property type="match status" value="1"/>
</dbReference>
<protein>
    <submittedName>
        <fullName evidence="2">DUF1194 domain-containing protein</fullName>
    </submittedName>
</protein>
<dbReference type="InterPro" id="IPR036465">
    <property type="entry name" value="vWFA_dom_sf"/>
</dbReference>
<sequence>MFTTWATTASAQTQVTEVDLELVLLVDVSRSMTENELEIQRRGYAEALMSEEVFQAVQSGLLQTLALTYVEWAGTQQIIVDWSLIQTREDLDAFAEQLTTRFDPALRRTSISGALDYAATLIKNNSYAGLRRVIDISGDGPNNLGPLVTRARDRTLAKGITINGLPLMTDEGSSTFFHLDRLDLYYTSCVIGGPGAFVIPVYDWPDFATAVKRKLVLEIAGLPAQPQLIRAQSSRRDPTDCMVGEKIWRDFRENSFWDP</sequence>
<dbReference type="SUPFAM" id="SSF53300">
    <property type="entry name" value="vWA-like"/>
    <property type="match status" value="1"/>
</dbReference>
<dbReference type="PROSITE" id="PS50234">
    <property type="entry name" value="VWFA"/>
    <property type="match status" value="1"/>
</dbReference>
<organism evidence="2 3">
    <name type="scientific">Sulfitobacter sediminis</name>
    <dbReference type="NCBI Taxonomy" id="3234186"/>
    <lineage>
        <taxon>Bacteria</taxon>
        <taxon>Pseudomonadati</taxon>
        <taxon>Pseudomonadota</taxon>
        <taxon>Alphaproteobacteria</taxon>
        <taxon>Rhodobacterales</taxon>
        <taxon>Roseobacteraceae</taxon>
        <taxon>Sulfitobacter</taxon>
    </lineage>
</organism>
<dbReference type="EMBL" id="JBFNXX010000006">
    <property type="protein sequence ID" value="MEW9919955.1"/>
    <property type="molecule type" value="Genomic_DNA"/>
</dbReference>
<dbReference type="InterPro" id="IPR002035">
    <property type="entry name" value="VWF_A"/>
</dbReference>
<evidence type="ECO:0000313" key="3">
    <source>
        <dbReference type="Proteomes" id="UP001556098"/>
    </source>
</evidence>
<evidence type="ECO:0000313" key="2">
    <source>
        <dbReference type="EMBL" id="MEW9919955.1"/>
    </source>
</evidence>